<keyword evidence="3 6" id="KW-0812">Transmembrane</keyword>
<evidence type="ECO:0008006" key="9">
    <source>
        <dbReference type="Google" id="ProtNLM"/>
    </source>
</evidence>
<proteinExistence type="inferred from homology"/>
<accession>A0A1D2YX58</accession>
<dbReference type="GO" id="GO:0016020">
    <property type="term" value="C:membrane"/>
    <property type="evidence" value="ECO:0007669"/>
    <property type="project" value="UniProtKB-SubCell"/>
</dbReference>
<evidence type="ECO:0000256" key="1">
    <source>
        <dbReference type="ARBA" id="ARBA00004141"/>
    </source>
</evidence>
<keyword evidence="5 6" id="KW-0472">Membrane</keyword>
<reference evidence="7 8" key="1">
    <citation type="submission" date="2016-09" db="EMBL/GenBank/DDBJ databases">
        <title>Draft genome sequence for the type strain of Vulcanibacillus modesticaldus BR, a strictly anaerobic, moderately thermophilic, and nitrate-reducing bacterium from deep sea-hydrothermal vents of the Mid-Atlantic Ridge.</title>
        <authorList>
            <person name="Abin C.A."/>
            <person name="Hollibaugh J.T."/>
        </authorList>
    </citation>
    <scope>NUCLEOTIDE SEQUENCE [LARGE SCALE GENOMIC DNA]</scope>
    <source>
        <strain evidence="7 8">BR</strain>
    </source>
</reference>
<dbReference type="STRING" id="337097.BHF71_05515"/>
<evidence type="ECO:0000256" key="4">
    <source>
        <dbReference type="ARBA" id="ARBA00022989"/>
    </source>
</evidence>
<gene>
    <name evidence="7" type="ORF">BHF71_05515</name>
</gene>
<dbReference type="Pfam" id="PF03741">
    <property type="entry name" value="TerC"/>
    <property type="match status" value="1"/>
</dbReference>
<keyword evidence="4 6" id="KW-1133">Transmembrane helix</keyword>
<sequence>MDVLDIQFLSSLLSIIMIDIVLGGDNAILIALATRRLPNNQRKKAIFWGVVGAIGVRAALTAVAVYILKIPLLKFVGGLLLIWIAFKLLVNDEEEDNVESGKNLGEAIKTIIIADLLMGIDNVLAVAGAAHGSPLLVVLGLLISVPIIVWGSSIILHFIDRFPVIIYIGAAVIAWTAGSMMVEDIIIHEKVIRILPELGLIVPVVVTGLVLIIGYWMRKKTTTYNRI</sequence>
<dbReference type="PANTHER" id="PTHR30238">
    <property type="entry name" value="MEMBRANE BOUND PREDICTED REDOX MODULATOR"/>
    <property type="match status" value="1"/>
</dbReference>
<comment type="subcellular location">
    <subcellularLocation>
        <location evidence="1">Membrane</location>
        <topology evidence="1">Multi-pass membrane protein</topology>
    </subcellularLocation>
</comment>
<dbReference type="InterPro" id="IPR005496">
    <property type="entry name" value="Integral_membrane_TerC"/>
</dbReference>
<evidence type="ECO:0000256" key="6">
    <source>
        <dbReference type="SAM" id="Phobius"/>
    </source>
</evidence>
<dbReference type="NCBIfam" id="TIGR03717">
    <property type="entry name" value="R_switched_YjbE"/>
    <property type="match status" value="1"/>
</dbReference>
<evidence type="ECO:0000256" key="2">
    <source>
        <dbReference type="ARBA" id="ARBA00007511"/>
    </source>
</evidence>
<evidence type="ECO:0000256" key="5">
    <source>
        <dbReference type="ARBA" id="ARBA00023136"/>
    </source>
</evidence>
<keyword evidence="8" id="KW-1185">Reference proteome</keyword>
<dbReference type="OrthoDB" id="5295733at2"/>
<comment type="similarity">
    <text evidence="2">Belongs to the TerC family.</text>
</comment>
<dbReference type="RefSeq" id="WP_069655883.1">
    <property type="nucleotide sequence ID" value="NZ_MIJF01000004.1"/>
</dbReference>
<feature type="transmembrane region" description="Helical" evidence="6">
    <location>
        <begin position="194"/>
        <end position="217"/>
    </location>
</feature>
<feature type="transmembrane region" description="Helical" evidence="6">
    <location>
        <begin position="164"/>
        <end position="182"/>
    </location>
</feature>
<dbReference type="EMBL" id="MIJF01000004">
    <property type="protein sequence ID" value="OEG00246.1"/>
    <property type="molecule type" value="Genomic_DNA"/>
</dbReference>
<dbReference type="PANTHER" id="PTHR30238:SF4">
    <property type="entry name" value="SLL1022 PROTEIN"/>
    <property type="match status" value="1"/>
</dbReference>
<protein>
    <recommendedName>
        <fullName evidence="9">Tellurium resistance protein TerC</fullName>
    </recommendedName>
</protein>
<feature type="transmembrane region" description="Helical" evidence="6">
    <location>
        <begin position="136"/>
        <end position="159"/>
    </location>
</feature>
<dbReference type="AlphaFoldDB" id="A0A1D2YX58"/>
<feature type="transmembrane region" description="Helical" evidence="6">
    <location>
        <begin position="12"/>
        <end position="33"/>
    </location>
</feature>
<evidence type="ECO:0000313" key="7">
    <source>
        <dbReference type="EMBL" id="OEG00246.1"/>
    </source>
</evidence>
<organism evidence="7 8">
    <name type="scientific">Vulcanibacillus modesticaldus</name>
    <dbReference type="NCBI Taxonomy" id="337097"/>
    <lineage>
        <taxon>Bacteria</taxon>
        <taxon>Bacillati</taxon>
        <taxon>Bacillota</taxon>
        <taxon>Bacilli</taxon>
        <taxon>Bacillales</taxon>
        <taxon>Bacillaceae</taxon>
        <taxon>Vulcanibacillus</taxon>
    </lineage>
</organism>
<name>A0A1D2YX58_9BACI</name>
<dbReference type="InterPro" id="IPR022301">
    <property type="entry name" value="Integral_membrane_YjbE"/>
</dbReference>
<comment type="caution">
    <text evidence="7">The sequence shown here is derived from an EMBL/GenBank/DDBJ whole genome shotgun (WGS) entry which is preliminary data.</text>
</comment>
<evidence type="ECO:0000313" key="8">
    <source>
        <dbReference type="Proteomes" id="UP000243739"/>
    </source>
</evidence>
<feature type="transmembrane region" description="Helical" evidence="6">
    <location>
        <begin position="45"/>
        <end position="66"/>
    </location>
</feature>
<evidence type="ECO:0000256" key="3">
    <source>
        <dbReference type="ARBA" id="ARBA00022692"/>
    </source>
</evidence>
<dbReference type="Proteomes" id="UP000243739">
    <property type="component" value="Unassembled WGS sequence"/>
</dbReference>